<reference evidence="3" key="1">
    <citation type="journal article" date="2019" name="Int. J. Syst. Evol. Microbiol.">
        <title>The Global Catalogue of Microorganisms (GCM) 10K type strain sequencing project: providing services to taxonomists for standard genome sequencing and annotation.</title>
        <authorList>
            <consortium name="The Broad Institute Genomics Platform"/>
            <consortium name="The Broad Institute Genome Sequencing Center for Infectious Disease"/>
            <person name="Wu L."/>
            <person name="Ma J."/>
        </authorList>
    </citation>
    <scope>NUCLEOTIDE SEQUENCE [LARGE SCALE GENOMIC DNA]</scope>
    <source>
        <strain evidence="3">YJ-61-S</strain>
    </source>
</reference>
<proteinExistence type="predicted"/>
<dbReference type="Proteomes" id="UP001596043">
    <property type="component" value="Unassembled WGS sequence"/>
</dbReference>
<sequence>MLLVVNKYLLRKRFVGITLWPFIIMKRADLKNDTIFINHERIHLRQQLELLVLPFFIWYLVEYLIKVLYYKNGYVAYRNISFEREAYQNENNLDYLKKRSFWSFVKYL</sequence>
<keyword evidence="1" id="KW-0472">Membrane</keyword>
<accession>A0ABV9HWL1</accession>
<feature type="transmembrane region" description="Helical" evidence="1">
    <location>
        <begin position="50"/>
        <end position="69"/>
    </location>
</feature>
<gene>
    <name evidence="2" type="ORF">ACFO3O_08230</name>
</gene>
<evidence type="ECO:0000313" key="3">
    <source>
        <dbReference type="Proteomes" id="UP001596043"/>
    </source>
</evidence>
<keyword evidence="1" id="KW-1133">Transmembrane helix</keyword>
<dbReference type="RefSeq" id="WP_379978120.1">
    <property type="nucleotide sequence ID" value="NZ_JBHSFV010000004.1"/>
</dbReference>
<protein>
    <recommendedName>
        <fullName evidence="4">Peptidase M56 domain-containing protein</fullName>
    </recommendedName>
</protein>
<keyword evidence="1" id="KW-0812">Transmembrane</keyword>
<keyword evidence="3" id="KW-1185">Reference proteome</keyword>
<evidence type="ECO:0008006" key="4">
    <source>
        <dbReference type="Google" id="ProtNLM"/>
    </source>
</evidence>
<evidence type="ECO:0000313" key="2">
    <source>
        <dbReference type="EMBL" id="MFC4633891.1"/>
    </source>
</evidence>
<evidence type="ECO:0000256" key="1">
    <source>
        <dbReference type="SAM" id="Phobius"/>
    </source>
</evidence>
<comment type="caution">
    <text evidence="2">The sequence shown here is derived from an EMBL/GenBank/DDBJ whole genome shotgun (WGS) entry which is preliminary data.</text>
</comment>
<name>A0ABV9HWL1_9FLAO</name>
<organism evidence="2 3">
    <name type="scientific">Dokdonia ponticola</name>
    <dbReference type="NCBI Taxonomy" id="2041041"/>
    <lineage>
        <taxon>Bacteria</taxon>
        <taxon>Pseudomonadati</taxon>
        <taxon>Bacteroidota</taxon>
        <taxon>Flavobacteriia</taxon>
        <taxon>Flavobacteriales</taxon>
        <taxon>Flavobacteriaceae</taxon>
        <taxon>Dokdonia</taxon>
    </lineage>
</organism>
<dbReference type="EMBL" id="JBHSFV010000004">
    <property type="protein sequence ID" value="MFC4633891.1"/>
    <property type="molecule type" value="Genomic_DNA"/>
</dbReference>